<accession>A0A1Y5Y051</accession>
<evidence type="ECO:0000256" key="1">
    <source>
        <dbReference type="SAM" id="Phobius"/>
    </source>
</evidence>
<feature type="transmembrane region" description="Helical" evidence="1">
    <location>
        <begin position="130"/>
        <end position="148"/>
    </location>
</feature>
<proteinExistence type="predicted"/>
<evidence type="ECO:0000313" key="4">
    <source>
        <dbReference type="Proteomes" id="UP000192674"/>
    </source>
</evidence>
<dbReference type="Pfam" id="PF07331">
    <property type="entry name" value="TctB"/>
    <property type="match status" value="1"/>
</dbReference>
<keyword evidence="1" id="KW-0472">Membrane</keyword>
<dbReference type="Proteomes" id="UP000192674">
    <property type="component" value="Unassembled WGS sequence"/>
</dbReference>
<dbReference type="RefSeq" id="WP_160096973.1">
    <property type="nucleotide sequence ID" value="NZ_FWXV01000008.1"/>
</dbReference>
<keyword evidence="1" id="KW-0812">Transmembrane</keyword>
<reference evidence="3 4" key="1">
    <citation type="submission" date="2017-04" db="EMBL/GenBank/DDBJ databases">
        <authorList>
            <person name="Afonso C.L."/>
            <person name="Miller P.J."/>
            <person name="Scott M.A."/>
            <person name="Spackman E."/>
            <person name="Goraichik I."/>
            <person name="Dimitrov K.M."/>
            <person name="Suarez D.L."/>
            <person name="Swayne D.E."/>
        </authorList>
    </citation>
    <scope>NUCLEOTIDE SEQUENCE [LARGE SCALE GENOMIC DNA]</scope>
    <source>
        <strain evidence="3 4">DSM 43828</strain>
    </source>
</reference>
<dbReference type="InterPro" id="IPR009936">
    <property type="entry name" value="DUF1468"/>
</dbReference>
<keyword evidence="4" id="KW-1185">Reference proteome</keyword>
<evidence type="ECO:0000259" key="2">
    <source>
        <dbReference type="Pfam" id="PF07331"/>
    </source>
</evidence>
<feature type="transmembrane region" description="Helical" evidence="1">
    <location>
        <begin position="91"/>
        <end position="124"/>
    </location>
</feature>
<dbReference type="EMBL" id="FWXV01000008">
    <property type="protein sequence ID" value="SMD22937.1"/>
    <property type="molecule type" value="Genomic_DNA"/>
</dbReference>
<dbReference type="AlphaFoldDB" id="A0A1Y5Y051"/>
<feature type="domain" description="DUF1468" evidence="2">
    <location>
        <begin position="10"/>
        <end position="157"/>
    </location>
</feature>
<feature type="transmembrane region" description="Helical" evidence="1">
    <location>
        <begin position="38"/>
        <end position="56"/>
    </location>
</feature>
<evidence type="ECO:0000313" key="3">
    <source>
        <dbReference type="EMBL" id="SMD22937.1"/>
    </source>
</evidence>
<sequence length="164" mass="17663">MDPQTLFLTALTVLFAVYTAMAMDMEWTSTSGRIAAGFFPRIIGFLALLLCVIALARSVRRSLRQPAAGEAPQAYDLADDDGAESQHPKALLAVILCSIAFYAAFMPLGAWLSAAVFLFAALSFLNQRRHVVNIAVAVLLPALLYLLFSQLLDVGLPGGFLNLS</sequence>
<name>A0A1Y5Y051_KIBAR</name>
<gene>
    <name evidence="3" type="ORF">SAMN05661093_07718</name>
</gene>
<dbReference type="OrthoDB" id="8455333at2"/>
<keyword evidence="1" id="KW-1133">Transmembrane helix</keyword>
<organism evidence="3 4">
    <name type="scientific">Kibdelosporangium aridum</name>
    <dbReference type="NCBI Taxonomy" id="2030"/>
    <lineage>
        <taxon>Bacteria</taxon>
        <taxon>Bacillati</taxon>
        <taxon>Actinomycetota</taxon>
        <taxon>Actinomycetes</taxon>
        <taxon>Pseudonocardiales</taxon>
        <taxon>Pseudonocardiaceae</taxon>
        <taxon>Kibdelosporangium</taxon>
    </lineage>
</organism>
<protein>
    <submittedName>
        <fullName evidence="3">Tripartite tricarboxylate transporter TctB family protein</fullName>
    </submittedName>
</protein>